<keyword evidence="1" id="KW-0472">Membrane</keyword>
<proteinExistence type="predicted"/>
<evidence type="ECO:0000259" key="4">
    <source>
        <dbReference type="Pfam" id="PF26238"/>
    </source>
</evidence>
<feature type="domain" description="DUF8054" evidence="3">
    <location>
        <begin position="224"/>
        <end position="267"/>
    </location>
</feature>
<reference evidence="6" key="1">
    <citation type="submission" date="2016-10" db="EMBL/GenBank/DDBJ databases">
        <authorList>
            <person name="Varghese N."/>
            <person name="Submissions S."/>
        </authorList>
    </citation>
    <scope>NUCLEOTIDE SEQUENCE [LARGE SCALE GENOMIC DNA]</scope>
    <source>
        <strain evidence="6">CGMCC 1.8711</strain>
    </source>
</reference>
<evidence type="ECO:0000313" key="6">
    <source>
        <dbReference type="Proteomes" id="UP000243250"/>
    </source>
</evidence>
<keyword evidence="6" id="KW-1185">Reference proteome</keyword>
<dbReference type="EMBL" id="FOYS01000004">
    <property type="protein sequence ID" value="SFR60845.1"/>
    <property type="molecule type" value="Genomic_DNA"/>
</dbReference>
<evidence type="ECO:0000313" key="5">
    <source>
        <dbReference type="EMBL" id="SFR60845.1"/>
    </source>
</evidence>
<evidence type="ECO:0000256" key="1">
    <source>
        <dbReference type="SAM" id="Phobius"/>
    </source>
</evidence>
<dbReference type="AlphaFoldDB" id="A0A1I6I2C5"/>
<accession>A0A1I6I2C5</accession>
<keyword evidence="1" id="KW-0812">Transmembrane</keyword>
<dbReference type="InterPro" id="IPR058775">
    <property type="entry name" value="DUF8054_M"/>
</dbReference>
<evidence type="ECO:0000259" key="3">
    <source>
        <dbReference type="Pfam" id="PF26237"/>
    </source>
</evidence>
<protein>
    <submittedName>
        <fullName evidence="5">Uncharacterized protein</fullName>
    </submittedName>
</protein>
<sequence length="274" mass="28912">MSLLETIRRPDYTGSQRCWPCTAVNAALLVLLAGVLLLFSPFLAVVTLVGGATLVYLRGYVVPGTPDFAPELVSRLGLAFLFEHTGTDTEDARRSDELGDAGDDDAPDGEAVLYALFEAGVLEDDETGALFLADSFWSAWADEMATLRAADDETVAEATADVAPFDAEGGTGYGGITVDGGTHSIWLSRAHAVSDAAAMRTMDAFDVPESMRAPATEPLRMFLETCPLCGGDTEETTVSGCCGGTASIYDSPTDEVLACADCGEILYVYEDETA</sequence>
<feature type="domain" description="DUF8054" evidence="4">
    <location>
        <begin position="115"/>
        <end position="221"/>
    </location>
</feature>
<dbReference type="Pfam" id="PF26236">
    <property type="entry name" value="DUF8054_N"/>
    <property type="match status" value="1"/>
</dbReference>
<dbReference type="STRING" id="555875.SAMN04488124_2724"/>
<dbReference type="Pfam" id="PF26237">
    <property type="entry name" value="DUF8054_C"/>
    <property type="match status" value="1"/>
</dbReference>
<dbReference type="RefSeq" id="WP_089881905.1">
    <property type="nucleotide sequence ID" value="NZ_FOYS01000004.1"/>
</dbReference>
<dbReference type="Pfam" id="PF26238">
    <property type="entry name" value="DUF8054_M"/>
    <property type="match status" value="1"/>
</dbReference>
<name>A0A1I6I2C5_9EURY</name>
<organism evidence="5 6">
    <name type="scientific">Halogeometricum limi</name>
    <dbReference type="NCBI Taxonomy" id="555875"/>
    <lineage>
        <taxon>Archaea</taxon>
        <taxon>Methanobacteriati</taxon>
        <taxon>Methanobacteriota</taxon>
        <taxon>Stenosarchaea group</taxon>
        <taxon>Halobacteria</taxon>
        <taxon>Halobacteriales</taxon>
        <taxon>Haloferacaceae</taxon>
        <taxon>Halogeometricum</taxon>
    </lineage>
</organism>
<gene>
    <name evidence="5" type="ORF">SAMN04488124_2724</name>
</gene>
<feature type="domain" description="DUF8054" evidence="2">
    <location>
        <begin position="5"/>
        <end position="79"/>
    </location>
</feature>
<evidence type="ECO:0000259" key="2">
    <source>
        <dbReference type="Pfam" id="PF26236"/>
    </source>
</evidence>
<dbReference type="InterPro" id="IPR058674">
    <property type="entry name" value="DUF8054_N"/>
</dbReference>
<keyword evidence="1" id="KW-1133">Transmembrane helix</keyword>
<feature type="transmembrane region" description="Helical" evidence="1">
    <location>
        <begin position="26"/>
        <end position="57"/>
    </location>
</feature>
<dbReference type="InterPro" id="IPR058675">
    <property type="entry name" value="DUF8054_C"/>
</dbReference>
<dbReference type="OrthoDB" id="205972at2157"/>
<dbReference type="Proteomes" id="UP000243250">
    <property type="component" value="Unassembled WGS sequence"/>
</dbReference>